<dbReference type="Pfam" id="PF22725">
    <property type="entry name" value="GFO_IDH_MocA_C3"/>
    <property type="match status" value="1"/>
</dbReference>
<accession>A0A0F9Q064</accession>
<feature type="domain" description="GFO/IDH/MocA-like oxidoreductase" evidence="3">
    <location>
        <begin position="134"/>
        <end position="253"/>
    </location>
</feature>
<evidence type="ECO:0000313" key="4">
    <source>
        <dbReference type="EMBL" id="KKN35854.1"/>
    </source>
</evidence>
<dbReference type="Pfam" id="PF01408">
    <property type="entry name" value="GFO_IDH_MocA"/>
    <property type="match status" value="1"/>
</dbReference>
<dbReference type="AlphaFoldDB" id="A0A0F9Q064"/>
<dbReference type="SUPFAM" id="SSF55347">
    <property type="entry name" value="Glyceraldehyde-3-phosphate dehydrogenase-like, C-terminal domain"/>
    <property type="match status" value="1"/>
</dbReference>
<dbReference type="FunFam" id="3.30.360.10:FF:000023">
    <property type="entry name" value="Inositol 2-dehydrogenase"/>
    <property type="match status" value="1"/>
</dbReference>
<dbReference type="InterPro" id="IPR036291">
    <property type="entry name" value="NAD(P)-bd_dom_sf"/>
</dbReference>
<dbReference type="GO" id="GO:0016491">
    <property type="term" value="F:oxidoreductase activity"/>
    <property type="evidence" value="ECO:0007669"/>
    <property type="project" value="UniProtKB-KW"/>
</dbReference>
<protein>
    <recommendedName>
        <fullName evidence="5">Gfo/Idh/MocA-like oxidoreductase N-terminal domain-containing protein</fullName>
    </recommendedName>
</protein>
<dbReference type="PANTHER" id="PTHR42840:SF3">
    <property type="entry name" value="BINDING ROSSMANN FOLD OXIDOREDUCTASE, PUTATIVE (AFU_ORTHOLOGUE AFUA_2G10240)-RELATED"/>
    <property type="match status" value="1"/>
</dbReference>
<evidence type="ECO:0000256" key="1">
    <source>
        <dbReference type="ARBA" id="ARBA00023002"/>
    </source>
</evidence>
<dbReference type="EMBL" id="LAZR01002006">
    <property type="protein sequence ID" value="KKN35854.1"/>
    <property type="molecule type" value="Genomic_DNA"/>
</dbReference>
<reference evidence="4" key="1">
    <citation type="journal article" date="2015" name="Nature">
        <title>Complex archaea that bridge the gap between prokaryotes and eukaryotes.</title>
        <authorList>
            <person name="Spang A."/>
            <person name="Saw J.H."/>
            <person name="Jorgensen S.L."/>
            <person name="Zaremba-Niedzwiedzka K."/>
            <person name="Martijn J."/>
            <person name="Lind A.E."/>
            <person name="van Eijk R."/>
            <person name="Schleper C."/>
            <person name="Guy L."/>
            <person name="Ettema T.J."/>
        </authorList>
    </citation>
    <scope>NUCLEOTIDE SEQUENCE</scope>
</reference>
<keyword evidence="1" id="KW-0560">Oxidoreductase</keyword>
<evidence type="ECO:0000259" key="3">
    <source>
        <dbReference type="Pfam" id="PF22725"/>
    </source>
</evidence>
<dbReference type="InterPro" id="IPR030827">
    <property type="entry name" value="Myo_inos_IolG"/>
</dbReference>
<dbReference type="SUPFAM" id="SSF51735">
    <property type="entry name" value="NAD(P)-binding Rossmann-fold domains"/>
    <property type="match status" value="1"/>
</dbReference>
<organism evidence="4">
    <name type="scientific">marine sediment metagenome</name>
    <dbReference type="NCBI Taxonomy" id="412755"/>
    <lineage>
        <taxon>unclassified sequences</taxon>
        <taxon>metagenomes</taxon>
        <taxon>ecological metagenomes</taxon>
    </lineage>
</organism>
<feature type="domain" description="Gfo/Idh/MocA-like oxidoreductase N-terminal" evidence="2">
    <location>
        <begin position="5"/>
        <end position="126"/>
    </location>
</feature>
<dbReference type="PANTHER" id="PTHR42840">
    <property type="entry name" value="NAD(P)-BINDING ROSSMANN-FOLD SUPERFAMILY PROTEIN-RELATED"/>
    <property type="match status" value="1"/>
</dbReference>
<evidence type="ECO:0000259" key="2">
    <source>
        <dbReference type="Pfam" id="PF01408"/>
    </source>
</evidence>
<evidence type="ECO:0008006" key="5">
    <source>
        <dbReference type="Google" id="ProtNLM"/>
    </source>
</evidence>
<dbReference type="Gene3D" id="3.40.50.720">
    <property type="entry name" value="NAD(P)-binding Rossmann-like Domain"/>
    <property type="match status" value="1"/>
</dbReference>
<gene>
    <name evidence="4" type="ORF">LCGC14_0779430</name>
</gene>
<dbReference type="InterPro" id="IPR055170">
    <property type="entry name" value="GFO_IDH_MocA-like_dom"/>
</dbReference>
<dbReference type="InterPro" id="IPR000683">
    <property type="entry name" value="Gfo/Idh/MocA-like_OxRdtase_N"/>
</dbReference>
<name>A0A0F9Q064_9ZZZZ</name>
<dbReference type="NCBIfam" id="TIGR04380">
    <property type="entry name" value="myo_inos_iolG"/>
    <property type="match status" value="1"/>
</dbReference>
<dbReference type="Gene3D" id="3.30.360.10">
    <property type="entry name" value="Dihydrodipicolinate Reductase, domain 2"/>
    <property type="match status" value="1"/>
</dbReference>
<sequence>MVKKFSVGVIGAGRMGKIHIQNILRNIPDFKLKLVADINIDDQMEEWANKIGIPLLTKDPNDIFDDPEIDAIVIASSTNTHVKFIQEAARTKKDVFCEKPIDTDLKAIKETLLTVKKEGIKLMIGFNRRFDRNFKRIREIVSSGQIGRPQIIKVTARDPALPSIEYIKGSGGIFFDMTIHDWDMVSFQAGSEVEEVYATGAVLIDPEVGKAGDIDTVAVILKLKNGALGMIDNSRQAVYGYDQRVEVFGSKGCAIADNEPSNTVRLYTAEMTKEDNIPYFFLERFMDAYSAELQSFLECLCNNKEPSPGGKDGFQNALVAIAAQKSYEENRPVKISEIDI</sequence>
<dbReference type="GO" id="GO:0000166">
    <property type="term" value="F:nucleotide binding"/>
    <property type="evidence" value="ECO:0007669"/>
    <property type="project" value="InterPro"/>
</dbReference>
<comment type="caution">
    <text evidence="4">The sequence shown here is derived from an EMBL/GenBank/DDBJ whole genome shotgun (WGS) entry which is preliminary data.</text>
</comment>
<proteinExistence type="predicted"/>